<accession>A0A392TAE1</accession>
<proteinExistence type="predicted"/>
<evidence type="ECO:0000313" key="2">
    <source>
        <dbReference type="Proteomes" id="UP000265520"/>
    </source>
</evidence>
<dbReference type="AlphaFoldDB" id="A0A392TAE1"/>
<protein>
    <submittedName>
        <fullName evidence="1">Uncharacterized protein</fullName>
    </submittedName>
</protein>
<dbReference type="EMBL" id="LXQA010523287">
    <property type="protein sequence ID" value="MCI57096.1"/>
    <property type="molecule type" value="Genomic_DNA"/>
</dbReference>
<feature type="non-terminal residue" evidence="1">
    <location>
        <position position="1"/>
    </location>
</feature>
<name>A0A392TAE1_9FABA</name>
<reference evidence="1 2" key="1">
    <citation type="journal article" date="2018" name="Front. Plant Sci.">
        <title>Red Clover (Trifolium pratense) and Zigzag Clover (T. medium) - A Picture of Genomic Similarities and Differences.</title>
        <authorList>
            <person name="Dluhosova J."/>
            <person name="Istvanek J."/>
            <person name="Nedelnik J."/>
            <person name="Repkova J."/>
        </authorList>
    </citation>
    <scope>NUCLEOTIDE SEQUENCE [LARGE SCALE GENOMIC DNA]</scope>
    <source>
        <strain evidence="2">cv. 10/8</strain>
        <tissue evidence="1">Leaf</tissue>
    </source>
</reference>
<organism evidence="1 2">
    <name type="scientific">Trifolium medium</name>
    <dbReference type="NCBI Taxonomy" id="97028"/>
    <lineage>
        <taxon>Eukaryota</taxon>
        <taxon>Viridiplantae</taxon>
        <taxon>Streptophyta</taxon>
        <taxon>Embryophyta</taxon>
        <taxon>Tracheophyta</taxon>
        <taxon>Spermatophyta</taxon>
        <taxon>Magnoliopsida</taxon>
        <taxon>eudicotyledons</taxon>
        <taxon>Gunneridae</taxon>
        <taxon>Pentapetalae</taxon>
        <taxon>rosids</taxon>
        <taxon>fabids</taxon>
        <taxon>Fabales</taxon>
        <taxon>Fabaceae</taxon>
        <taxon>Papilionoideae</taxon>
        <taxon>50 kb inversion clade</taxon>
        <taxon>NPAAA clade</taxon>
        <taxon>Hologalegina</taxon>
        <taxon>IRL clade</taxon>
        <taxon>Trifolieae</taxon>
        <taxon>Trifolium</taxon>
    </lineage>
</organism>
<evidence type="ECO:0000313" key="1">
    <source>
        <dbReference type="EMBL" id="MCI57096.1"/>
    </source>
</evidence>
<sequence>TLQRRFFMFCTRHQFFNTNLNDWVSLNLTVKYGKQEWGKRSSAV</sequence>
<dbReference type="Proteomes" id="UP000265520">
    <property type="component" value="Unassembled WGS sequence"/>
</dbReference>
<comment type="caution">
    <text evidence="1">The sequence shown here is derived from an EMBL/GenBank/DDBJ whole genome shotgun (WGS) entry which is preliminary data.</text>
</comment>
<keyword evidence="2" id="KW-1185">Reference proteome</keyword>